<evidence type="ECO:0000256" key="9">
    <source>
        <dbReference type="RuleBase" id="RU003945"/>
    </source>
</evidence>
<keyword evidence="8 10" id="KW-0472">Membrane</keyword>
<keyword evidence="5" id="KW-0809">Transit peptide</keyword>
<evidence type="ECO:0000256" key="2">
    <source>
        <dbReference type="ARBA" id="ARBA00009877"/>
    </source>
</evidence>
<comment type="similarity">
    <text evidence="2 9">Belongs to the OXA1/ALB3/YidC family.</text>
</comment>
<evidence type="ECO:0000256" key="3">
    <source>
        <dbReference type="ARBA" id="ARBA00022692"/>
    </source>
</evidence>
<protein>
    <submittedName>
        <fullName evidence="12">Unnamed protein product</fullName>
    </submittedName>
</protein>
<evidence type="ECO:0000256" key="6">
    <source>
        <dbReference type="ARBA" id="ARBA00022989"/>
    </source>
</evidence>
<sequence length="386" mass="42919">MFRPTLLSRQIGRPLIGLGKQRVAFAKPLILSQRTSVRYNSTQSLEQATQAASDAASKFDTSLVFDQAAAVVDKVSEVASVAPDQIGYLRSLGLVDGFWPNDIVQQALELTHYLGIPWWGSIIITTIAFRTLFFPLFASASDNMAKSQEIMPKTRSIQREISKARASGNQTLMQRKTFELRRLNKKHGIKQSRTLLSPVTQITYSLGSFFGIREMCNLPVEGFKNGGALWFYDLTATDPYLGLQILSACVYSLSMHLGGDTAMNQFSGRTKKFFVALPFLSVIFTYQLSAGVLVYFAANGFFSVFQGRLLRSPEFRKWYGLHPLPDPATVKANGSAFDNIAKTWKELKEDSANGKVDADQKARQATELALAKAKSGRVVIDKKMRR</sequence>
<evidence type="ECO:0000256" key="8">
    <source>
        <dbReference type="ARBA" id="ARBA00023136"/>
    </source>
</evidence>
<evidence type="ECO:0000256" key="5">
    <source>
        <dbReference type="ARBA" id="ARBA00022946"/>
    </source>
</evidence>
<name>A0A9W6YXL8_AMBMO</name>
<evidence type="ECO:0000313" key="12">
    <source>
        <dbReference type="EMBL" id="GMG35007.1"/>
    </source>
</evidence>
<evidence type="ECO:0000256" key="1">
    <source>
        <dbReference type="ARBA" id="ARBA00004448"/>
    </source>
</evidence>
<dbReference type="InterPro" id="IPR001708">
    <property type="entry name" value="YidC/ALB3/OXA1/COX18"/>
</dbReference>
<dbReference type="EMBL" id="BSXU01002172">
    <property type="protein sequence ID" value="GMG35007.1"/>
    <property type="molecule type" value="Genomic_DNA"/>
</dbReference>
<keyword evidence="6 10" id="KW-1133">Transmembrane helix</keyword>
<dbReference type="GO" id="GO:0032979">
    <property type="term" value="P:protein insertion into mitochondrial inner membrane from matrix"/>
    <property type="evidence" value="ECO:0007669"/>
    <property type="project" value="TreeGrafter"/>
</dbReference>
<dbReference type="InterPro" id="IPR028055">
    <property type="entry name" value="YidC/Oxa/ALB_C"/>
</dbReference>
<dbReference type="GO" id="GO:0032977">
    <property type="term" value="F:membrane insertase activity"/>
    <property type="evidence" value="ECO:0007669"/>
    <property type="project" value="InterPro"/>
</dbReference>
<accession>A0A9W6YXL8</accession>
<dbReference type="CDD" id="cd20069">
    <property type="entry name" value="5TM_Oxa1-like"/>
    <property type="match status" value="1"/>
</dbReference>
<keyword evidence="13" id="KW-1185">Reference proteome</keyword>
<keyword evidence="4" id="KW-0999">Mitochondrion inner membrane</keyword>
<dbReference type="OrthoDB" id="2148490at2759"/>
<comment type="caution">
    <text evidence="12">The sequence shown here is derived from an EMBL/GenBank/DDBJ whole genome shotgun (WGS) entry which is preliminary data.</text>
</comment>
<keyword evidence="7" id="KW-0496">Mitochondrion</keyword>
<proteinExistence type="inferred from homology"/>
<comment type="subcellular location">
    <subcellularLocation>
        <location evidence="9">Membrane</location>
        <topology evidence="9">Multi-pass membrane protein</topology>
    </subcellularLocation>
    <subcellularLocation>
        <location evidence="1">Mitochondrion inner membrane</location>
        <topology evidence="1">Multi-pass membrane protein</topology>
    </subcellularLocation>
</comment>
<evidence type="ECO:0000256" key="4">
    <source>
        <dbReference type="ARBA" id="ARBA00022792"/>
    </source>
</evidence>
<gene>
    <name evidence="12" type="ORF">Amon01_000448500</name>
</gene>
<feature type="transmembrane region" description="Helical" evidence="10">
    <location>
        <begin position="118"/>
        <end position="138"/>
    </location>
</feature>
<dbReference type="PANTHER" id="PTHR12428:SF66">
    <property type="entry name" value="MITOCHONDRIAL INNER MEMBRANE PROTEIN OXA1L"/>
    <property type="match status" value="1"/>
</dbReference>
<dbReference type="Pfam" id="PF02096">
    <property type="entry name" value="60KD_IMP"/>
    <property type="match status" value="1"/>
</dbReference>
<evidence type="ECO:0000313" key="13">
    <source>
        <dbReference type="Proteomes" id="UP001165063"/>
    </source>
</evidence>
<keyword evidence="3 9" id="KW-0812">Transmembrane</keyword>
<evidence type="ECO:0000256" key="10">
    <source>
        <dbReference type="SAM" id="Phobius"/>
    </source>
</evidence>
<reference evidence="12" key="1">
    <citation type="submission" date="2023-04" db="EMBL/GenBank/DDBJ databases">
        <title>Ambrosiozyma monospora NBRC 1965.</title>
        <authorList>
            <person name="Ichikawa N."/>
            <person name="Sato H."/>
            <person name="Tonouchi N."/>
        </authorList>
    </citation>
    <scope>NUCLEOTIDE SEQUENCE</scope>
    <source>
        <strain evidence="12">NBRC 1965</strain>
    </source>
</reference>
<organism evidence="12 13">
    <name type="scientific">Ambrosiozyma monospora</name>
    <name type="common">Yeast</name>
    <name type="synonym">Endomycopsis monosporus</name>
    <dbReference type="NCBI Taxonomy" id="43982"/>
    <lineage>
        <taxon>Eukaryota</taxon>
        <taxon>Fungi</taxon>
        <taxon>Dikarya</taxon>
        <taxon>Ascomycota</taxon>
        <taxon>Saccharomycotina</taxon>
        <taxon>Pichiomycetes</taxon>
        <taxon>Pichiales</taxon>
        <taxon>Pichiaceae</taxon>
        <taxon>Ambrosiozyma</taxon>
    </lineage>
</organism>
<evidence type="ECO:0000256" key="7">
    <source>
        <dbReference type="ARBA" id="ARBA00023128"/>
    </source>
</evidence>
<dbReference type="Proteomes" id="UP001165063">
    <property type="component" value="Unassembled WGS sequence"/>
</dbReference>
<dbReference type="PANTHER" id="PTHR12428">
    <property type="entry name" value="OXA1"/>
    <property type="match status" value="1"/>
</dbReference>
<evidence type="ECO:0000259" key="11">
    <source>
        <dbReference type="Pfam" id="PF02096"/>
    </source>
</evidence>
<feature type="domain" description="Membrane insertase YidC/Oxa/ALB C-terminal" evidence="11">
    <location>
        <begin position="118"/>
        <end position="309"/>
    </location>
</feature>
<dbReference type="AlphaFoldDB" id="A0A9W6YXL8"/>
<dbReference type="GO" id="GO:0005743">
    <property type="term" value="C:mitochondrial inner membrane"/>
    <property type="evidence" value="ECO:0007669"/>
    <property type="project" value="UniProtKB-SubCell"/>
</dbReference>
<feature type="transmembrane region" description="Helical" evidence="10">
    <location>
        <begin position="273"/>
        <end position="298"/>
    </location>
</feature>